<evidence type="ECO:0000256" key="2">
    <source>
        <dbReference type="ARBA" id="ARBA00022617"/>
    </source>
</evidence>
<evidence type="ECO:0000256" key="6">
    <source>
        <dbReference type="PIRSR" id="PIRSR000025-1"/>
    </source>
</evidence>
<proteinExistence type="predicted"/>
<gene>
    <name evidence="11" type="ORF">E4U82_04575</name>
</gene>
<dbReference type="Proteomes" id="UP000298484">
    <property type="component" value="Unassembled WGS sequence"/>
</dbReference>
<dbReference type="Gene3D" id="1.10.760.10">
    <property type="entry name" value="Cytochrome c-like domain"/>
    <property type="match status" value="1"/>
</dbReference>
<feature type="compositionally biased region" description="Gly residues" evidence="8">
    <location>
        <begin position="50"/>
        <end position="60"/>
    </location>
</feature>
<keyword evidence="9" id="KW-0812">Transmembrane</keyword>
<dbReference type="OrthoDB" id="7933886at2"/>
<comment type="caution">
    <text evidence="11">The sequence shown here is derived from an EMBL/GenBank/DDBJ whole genome shotgun (WGS) entry which is preliminary data.</text>
</comment>
<keyword evidence="5 7" id="KW-0408">Iron</keyword>
<feature type="region of interest" description="Disordered" evidence="8">
    <location>
        <begin position="34"/>
        <end position="71"/>
    </location>
</feature>
<dbReference type="InterPro" id="IPR009056">
    <property type="entry name" value="Cyt_c-like_dom"/>
</dbReference>
<dbReference type="PROSITE" id="PS51007">
    <property type="entry name" value="CYTC"/>
    <property type="match status" value="1"/>
</dbReference>
<keyword evidence="9" id="KW-0472">Membrane</keyword>
<name>A0A4Y9AI57_9BACI</name>
<evidence type="ECO:0000256" key="8">
    <source>
        <dbReference type="SAM" id="MobiDB-lite"/>
    </source>
</evidence>
<dbReference type="AlphaFoldDB" id="A0A4Y9AI57"/>
<dbReference type="EMBL" id="SRHY01000003">
    <property type="protein sequence ID" value="TFJ94094.1"/>
    <property type="molecule type" value="Genomic_DNA"/>
</dbReference>
<sequence length="139" mass="14146">MGKNAVIPYALIAGIGILLVIVVSFVGLNQQKAIQEEENGGEQSEQQEGDSGGGESGGESDGGETAANGEEVFQNNCAQCHGQDLSGGAGPALDAVGGKYSKDEIKQIIADGFPDAGMPPGLIQGEDADAVAQWLSEQK</sequence>
<keyword evidence="2 6" id="KW-0349">Heme</keyword>
<dbReference type="GO" id="GO:0005506">
    <property type="term" value="F:iron ion binding"/>
    <property type="evidence" value="ECO:0007669"/>
    <property type="project" value="InterPro"/>
</dbReference>
<evidence type="ECO:0000256" key="1">
    <source>
        <dbReference type="ARBA" id="ARBA00022448"/>
    </source>
</evidence>
<feature type="binding site" description="axial binding residue" evidence="7">
    <location>
        <position position="118"/>
    </location>
    <ligand>
        <name>heme c</name>
        <dbReference type="ChEBI" id="CHEBI:61717"/>
    </ligand>
    <ligandPart>
        <name>Fe</name>
        <dbReference type="ChEBI" id="CHEBI:18248"/>
    </ligandPart>
</feature>
<accession>A0A4Y9AI57</accession>
<evidence type="ECO:0000256" key="7">
    <source>
        <dbReference type="PIRSR" id="PIRSR000025-2"/>
    </source>
</evidence>
<evidence type="ECO:0000256" key="5">
    <source>
        <dbReference type="ARBA" id="ARBA00023004"/>
    </source>
</evidence>
<evidence type="ECO:0000256" key="4">
    <source>
        <dbReference type="ARBA" id="ARBA00022982"/>
    </source>
</evidence>
<dbReference type="PIRSF" id="PIRSF000025">
    <property type="entry name" value="Cytc_Bsub_c550"/>
    <property type="match status" value="1"/>
</dbReference>
<feature type="transmembrane region" description="Helical" evidence="9">
    <location>
        <begin position="6"/>
        <end position="28"/>
    </location>
</feature>
<keyword evidence="3 7" id="KW-0479">Metal-binding</keyword>
<feature type="binding site" description="axial binding residue" evidence="7">
    <location>
        <position position="81"/>
    </location>
    <ligand>
        <name>heme c</name>
        <dbReference type="ChEBI" id="CHEBI:61717"/>
    </ligand>
    <ligandPart>
        <name>Fe</name>
        <dbReference type="ChEBI" id="CHEBI:18248"/>
    </ligandPart>
</feature>
<reference evidence="11 12" key="1">
    <citation type="submission" date="2019-03" db="EMBL/GenBank/DDBJ databases">
        <title>Genome sequence of Lentibacillus salicampi ATCC BAA-719.</title>
        <authorList>
            <person name="Maclea K.S."/>
            <person name="Simoes Junior M."/>
        </authorList>
    </citation>
    <scope>NUCLEOTIDE SEQUENCE [LARGE SCALE GENOMIC DNA]</scope>
    <source>
        <strain evidence="11 12">ATCC BAA-719</strain>
    </source>
</reference>
<dbReference type="InterPro" id="IPR051811">
    <property type="entry name" value="Cytochrome_c550/c551-like"/>
</dbReference>
<dbReference type="GO" id="GO:0009055">
    <property type="term" value="F:electron transfer activity"/>
    <property type="evidence" value="ECO:0007669"/>
    <property type="project" value="InterPro"/>
</dbReference>
<dbReference type="InterPro" id="IPR012218">
    <property type="entry name" value="Cyt_c_BACSU-c550-type"/>
</dbReference>
<keyword evidence="4" id="KW-0249">Electron transport</keyword>
<feature type="domain" description="Cytochrome c" evidence="10">
    <location>
        <begin position="64"/>
        <end position="139"/>
    </location>
</feature>
<feature type="binding site" description="covalent" evidence="6">
    <location>
        <position position="80"/>
    </location>
    <ligand>
        <name>heme c</name>
        <dbReference type="ChEBI" id="CHEBI:61717"/>
    </ligand>
</feature>
<dbReference type="GO" id="GO:0016020">
    <property type="term" value="C:membrane"/>
    <property type="evidence" value="ECO:0007669"/>
    <property type="project" value="InterPro"/>
</dbReference>
<organism evidence="11 12">
    <name type="scientific">Lentibacillus salicampi</name>
    <dbReference type="NCBI Taxonomy" id="175306"/>
    <lineage>
        <taxon>Bacteria</taxon>
        <taxon>Bacillati</taxon>
        <taxon>Bacillota</taxon>
        <taxon>Bacilli</taxon>
        <taxon>Bacillales</taxon>
        <taxon>Bacillaceae</taxon>
        <taxon>Lentibacillus</taxon>
    </lineage>
</organism>
<keyword evidence="1" id="KW-0813">Transport</keyword>
<dbReference type="PANTHER" id="PTHR37823:SF3">
    <property type="entry name" value="CYTOCHROME C-551"/>
    <property type="match status" value="1"/>
</dbReference>
<dbReference type="SUPFAM" id="SSF46626">
    <property type="entry name" value="Cytochrome c"/>
    <property type="match status" value="1"/>
</dbReference>
<keyword evidence="12" id="KW-1185">Reference proteome</keyword>
<feature type="compositionally biased region" description="Acidic residues" evidence="8">
    <location>
        <begin position="36"/>
        <end position="48"/>
    </location>
</feature>
<dbReference type="GO" id="GO:0020037">
    <property type="term" value="F:heme binding"/>
    <property type="evidence" value="ECO:0007669"/>
    <property type="project" value="InterPro"/>
</dbReference>
<dbReference type="PANTHER" id="PTHR37823">
    <property type="entry name" value="CYTOCHROME C-553-LIKE"/>
    <property type="match status" value="1"/>
</dbReference>
<evidence type="ECO:0000313" key="11">
    <source>
        <dbReference type="EMBL" id="TFJ94094.1"/>
    </source>
</evidence>
<protein>
    <submittedName>
        <fullName evidence="11">Cytochrome c</fullName>
    </submittedName>
</protein>
<evidence type="ECO:0000256" key="9">
    <source>
        <dbReference type="SAM" id="Phobius"/>
    </source>
</evidence>
<evidence type="ECO:0000259" key="10">
    <source>
        <dbReference type="PROSITE" id="PS51007"/>
    </source>
</evidence>
<feature type="binding site" description="covalent" evidence="6">
    <location>
        <position position="77"/>
    </location>
    <ligand>
        <name>heme c</name>
        <dbReference type="ChEBI" id="CHEBI:61717"/>
    </ligand>
</feature>
<dbReference type="RefSeq" id="WP_135108894.1">
    <property type="nucleotide sequence ID" value="NZ_SRHY01000003.1"/>
</dbReference>
<dbReference type="Pfam" id="PF13442">
    <property type="entry name" value="Cytochrome_CBB3"/>
    <property type="match status" value="1"/>
</dbReference>
<dbReference type="InterPro" id="IPR036909">
    <property type="entry name" value="Cyt_c-like_dom_sf"/>
</dbReference>
<comment type="PTM">
    <text evidence="6">Binds 1 heme c group covalently per subunit.</text>
</comment>
<keyword evidence="9" id="KW-1133">Transmembrane helix</keyword>
<evidence type="ECO:0000313" key="12">
    <source>
        <dbReference type="Proteomes" id="UP000298484"/>
    </source>
</evidence>
<evidence type="ECO:0000256" key="3">
    <source>
        <dbReference type="ARBA" id="ARBA00022723"/>
    </source>
</evidence>